<dbReference type="Gene3D" id="3.40.366.10">
    <property type="entry name" value="Malonyl-Coenzyme A Acyl Carrier Protein, domain 2"/>
    <property type="match status" value="1"/>
</dbReference>
<evidence type="ECO:0000256" key="3">
    <source>
        <dbReference type="ARBA" id="ARBA00022598"/>
    </source>
</evidence>
<dbReference type="Gene3D" id="3.30.559.10">
    <property type="entry name" value="Chloramphenicol acetyltransferase-like domain"/>
    <property type="match status" value="4"/>
</dbReference>
<dbReference type="InterPro" id="IPR045851">
    <property type="entry name" value="AMP-bd_C_sf"/>
</dbReference>
<dbReference type="InParanoid" id="K2RBZ1"/>
<dbReference type="SUPFAM" id="SSF56801">
    <property type="entry name" value="Acetyl-CoA synthetase-like"/>
    <property type="match status" value="3"/>
</dbReference>
<comment type="similarity">
    <text evidence="4">In the C-terminal section; belongs to the NRP synthetase family.</text>
</comment>
<dbReference type="NCBIfam" id="NF003417">
    <property type="entry name" value="PRK04813.1"/>
    <property type="match status" value="3"/>
</dbReference>
<dbReference type="InterPro" id="IPR000873">
    <property type="entry name" value="AMP-dep_synth/lig_dom"/>
</dbReference>
<keyword evidence="3 7" id="KW-0436">Ligase</keyword>
<comment type="caution">
    <text evidence="7">The sequence shown here is derived from an EMBL/GenBank/DDBJ whole genome shotgun (WGS) entry which is preliminary data.</text>
</comment>
<name>K2RBZ1_MACPH</name>
<dbReference type="FunFam" id="3.30.300.30:FF:000015">
    <property type="entry name" value="Nonribosomal peptide synthase SidD"/>
    <property type="match status" value="3"/>
</dbReference>
<dbReference type="Gene3D" id="3.40.50.12780">
    <property type="entry name" value="N-terminal domain of ligase-like"/>
    <property type="match status" value="3"/>
</dbReference>
<reference evidence="7 8" key="1">
    <citation type="journal article" date="2012" name="BMC Genomics">
        <title>Tools to kill: Genome of one of the most destructive plant pathogenic fungi Macrophomina phaseolina.</title>
        <authorList>
            <person name="Islam M.S."/>
            <person name="Haque M.S."/>
            <person name="Islam M.M."/>
            <person name="Emdad E.M."/>
            <person name="Halim A."/>
            <person name="Hossen Q.M.M."/>
            <person name="Hossain M.Z."/>
            <person name="Ahmed B."/>
            <person name="Rahim S."/>
            <person name="Rahman M.S."/>
            <person name="Alam M.M."/>
            <person name="Hou S."/>
            <person name="Wan X."/>
            <person name="Saito J.A."/>
            <person name="Alam M."/>
        </authorList>
    </citation>
    <scope>NUCLEOTIDE SEQUENCE [LARGE SCALE GENOMIC DNA]</scope>
    <source>
        <strain evidence="7 8">MS6</strain>
    </source>
</reference>
<dbReference type="Gene3D" id="3.30.300.30">
    <property type="match status" value="3"/>
</dbReference>
<dbReference type="InterPro" id="IPR001227">
    <property type="entry name" value="Ac_transferase_dom_sf"/>
</dbReference>
<feature type="domain" description="Carrier" evidence="6">
    <location>
        <begin position="1195"/>
        <end position="1271"/>
    </location>
</feature>
<dbReference type="SUPFAM" id="SSF52777">
    <property type="entry name" value="CoA-dependent acyltransferases"/>
    <property type="match status" value="8"/>
</dbReference>
<dbReference type="GO" id="GO:0044550">
    <property type="term" value="P:secondary metabolite biosynthetic process"/>
    <property type="evidence" value="ECO:0007669"/>
    <property type="project" value="TreeGrafter"/>
</dbReference>
<feature type="domain" description="Carrier" evidence="6">
    <location>
        <begin position="109"/>
        <end position="186"/>
    </location>
</feature>
<dbReference type="FunFam" id="3.40.50.12780:FF:000014">
    <property type="entry name" value="Nonribosomal peptide synthetase 1"/>
    <property type="match status" value="1"/>
</dbReference>
<feature type="domain" description="Carrier" evidence="6">
    <location>
        <begin position="3368"/>
        <end position="3444"/>
    </location>
</feature>
<dbReference type="GO" id="GO:0043041">
    <property type="term" value="P:amino acid activation for nonribosomal peptide biosynthetic process"/>
    <property type="evidence" value="ECO:0007669"/>
    <property type="project" value="TreeGrafter"/>
</dbReference>
<dbReference type="Pfam" id="PF00501">
    <property type="entry name" value="AMP-binding"/>
    <property type="match status" value="3"/>
</dbReference>
<dbReference type="PROSITE" id="PS00012">
    <property type="entry name" value="PHOSPHOPANTETHEINE"/>
    <property type="match status" value="4"/>
</dbReference>
<dbReference type="InterPro" id="IPR016035">
    <property type="entry name" value="Acyl_Trfase/lysoPLipase"/>
</dbReference>
<dbReference type="CDD" id="cd05918">
    <property type="entry name" value="A_NRPS_SidN3_like"/>
    <property type="match status" value="3"/>
</dbReference>
<dbReference type="InterPro" id="IPR006162">
    <property type="entry name" value="Ppantetheine_attach_site"/>
</dbReference>
<dbReference type="CDD" id="cd19545">
    <property type="entry name" value="FUM14_C_NRPS-like"/>
    <property type="match status" value="3"/>
</dbReference>
<dbReference type="GO" id="GO:0016874">
    <property type="term" value="F:ligase activity"/>
    <property type="evidence" value="ECO:0007669"/>
    <property type="project" value="UniProtKB-KW"/>
</dbReference>
<evidence type="ECO:0000256" key="1">
    <source>
        <dbReference type="ARBA" id="ARBA00022450"/>
    </source>
</evidence>
<dbReference type="InterPro" id="IPR020845">
    <property type="entry name" value="AMP-binding_CS"/>
</dbReference>
<evidence type="ECO:0000259" key="6">
    <source>
        <dbReference type="PROSITE" id="PS50075"/>
    </source>
</evidence>
<dbReference type="InterPro" id="IPR010071">
    <property type="entry name" value="AA_adenyl_dom"/>
</dbReference>
<dbReference type="VEuPathDB" id="FungiDB:MPH_12521"/>
<feature type="domain" description="Carrier" evidence="6">
    <location>
        <begin position="2278"/>
        <end position="2354"/>
    </location>
</feature>
<proteinExistence type="inferred from homology"/>
<keyword evidence="2" id="KW-0597">Phosphoprotein</keyword>
<evidence type="ECO:0000256" key="4">
    <source>
        <dbReference type="ARBA" id="ARBA00029443"/>
    </source>
</evidence>
<evidence type="ECO:0000313" key="7">
    <source>
        <dbReference type="EMBL" id="EKG10422.1"/>
    </source>
</evidence>
<dbReference type="eggNOG" id="KOG1176">
    <property type="taxonomic scope" value="Eukaryota"/>
</dbReference>
<dbReference type="HOGENOM" id="CLU_000022_60_4_1"/>
<dbReference type="PROSITE" id="PS50075">
    <property type="entry name" value="CARRIER"/>
    <property type="match status" value="4"/>
</dbReference>
<dbReference type="Gene3D" id="1.10.1200.10">
    <property type="entry name" value="ACP-like"/>
    <property type="match status" value="4"/>
</dbReference>
<protein>
    <submittedName>
        <fullName evidence="7">AMP-dependent synthetase/ligase</fullName>
    </submittedName>
</protein>
<accession>K2RBZ1</accession>
<dbReference type="InterPro" id="IPR001242">
    <property type="entry name" value="Condensation_dom"/>
</dbReference>
<dbReference type="GO" id="GO:0005737">
    <property type="term" value="C:cytoplasm"/>
    <property type="evidence" value="ECO:0007669"/>
    <property type="project" value="TreeGrafter"/>
</dbReference>
<organism evidence="7 8">
    <name type="scientific">Macrophomina phaseolina (strain MS6)</name>
    <name type="common">Charcoal rot fungus</name>
    <dbReference type="NCBI Taxonomy" id="1126212"/>
    <lineage>
        <taxon>Eukaryota</taxon>
        <taxon>Fungi</taxon>
        <taxon>Dikarya</taxon>
        <taxon>Ascomycota</taxon>
        <taxon>Pezizomycotina</taxon>
        <taxon>Dothideomycetes</taxon>
        <taxon>Dothideomycetes incertae sedis</taxon>
        <taxon>Botryosphaeriales</taxon>
        <taxon>Botryosphaeriaceae</taxon>
        <taxon>Macrophomina</taxon>
    </lineage>
</organism>
<sequence>MAEARDEFAQAVASADIQKPVCPIYLNSTAAATEDPATIRESLRNQITLPVRWHESVQAMLASGATRFHEFGPGNVLQKLVRNINADVAVGSASQTLVIARNETNRGRLPSTEAECHLRDLWASLLPGIEPSGIHVDDSFFLLGGDSLLAMRLSRLARQQGLTLSAADVLAFPQLSALANRVVKTTCTGNERVAPFGLLKRDCLKEYARMHAAGLCQVDPEAIEDVMPCTPLQEGLLALTSRRRDSYVSRYVLQLAPTVDAERLKRSWETALESMPVLRSRIIDLPGQSLVNVVIKNGTRWCLSESTMRDISTDELENMGLGTALSTQAIIRKDNRVSLVWTVHHAAYDGWSMGMFLDHVKEVYAGGPMRKFAPFQTLIKHILNNSAKMEEFWVRELHGLEAPQFPSLPTSSYQPRADDLVVHQIRGLLWMQADATAATVIRAAWSILNARYTDSEDVVFGATVIGRQAAVPDIESIAGPAIATVPIRVLLDPAMTVQGLLRKLQRQAAGMVAFEQLGLQNIARLNADAARACQFQTLLVVQPKGLDNLDASGPELFQEAKVGKDDASRALKAFNNYACMIECLIEDKGLELRINFDTHILQSRQVERMAHQFENLIRLLCSASTSSASIGSLDLAGPSDLREIWTWNKAVPLSTEVVVHELIMHRATLQPNAPAVCAWDGDFTYQELDRTSTLLACHLLGLGVSRGSLVPLCFEKSKWTVVSMVAVMKAGGTSIAMDSTQPEERLRTIVSQAKPAILLSSRANSDLAARLYESAKTVVVEESLVRQPPGLPASALPIVDPADGLYVVFTSGSTGTPKGCIVSHASFSSAIRYQRDALRYSTATRLFDFVSYAFDVTWPNALQTLSAGGCLCVPSESERRNDISGAMQRLRVNAVHVPPSVARLIDPAVASSTRTVVLGGEAMTMTDRTRWGPGVEVIQVYGPAECTPPITAAYFDDEQADVTDIGRGFGVNLWLVHPEDHTKLAGVGMVGEILVEGPLVGQGYLSDPNKTAASFIEDPPWLVQGAPGASGRRGRLYKTGDLARYSTSARGTMLFIGRKDAQVKIRGQRVELGDVEHHVQRNIISTSRIQVVADKVTLKGSSNPILAVFVPLGGHTNDASSGRTALATATAGLNDRLASILPAYMIPSAYIPIAELPTTATGKTDRRHLRELGGSYTLEEVLELNATHPPGEGRAPLPGMEQQLQQLWAQVLGVNVDSIRAEHNFLRIGGDSIGAMRLVAAAGERGLSLSAADVFDTPILSDLAKVVKVAGEMPENHIVPFSLLGAGVDRDDARRAVAGQCSVKPEEIEDIYPCTPLQEGLLSETVKRPGAYTARKVFELPAATDLAQLENAIRQVTRDTPILRTRIVDLLNHSLFQVVIDNGVPCLYGHCLEEYLDGDCARPFGLQTPLTRFGLIHDCQVGMKFLVWTIHHTLYDGWSRPLIMKQIELAYHSRPLQTLSPFQPFIKYVRELQNSRPEQFWEEYLHDLEAVVFPSLPSPTYQCRANDIRTHALLDLVWPSSGITASTLVRLAWAMVQSAWTNTSDIIFGVMTTGRQAPVPHIQRIAGPTIATVPVRILLDQNRPVSEMLQDIQSQSVEALAYEQTGLHNIRRFSSATKSACEFQTLLVVQPPQEPDETTLFRQASGQREQSLTDFNSYALMVECKIQTTGLIVEASFDSTVLGGIQIERILRQFATGLRSLCGDKSGKLRDIHVASEQDMLAVWAWNGKEHAPFQTQFPDLFARKTLEQRDAPAICAWDGKLSYGQLDNMTTAFAHSLANFGLGPGVIVGIYFEKSMWMPVAAVAVLKAGGAFVALDDGQPQQRLKTILSTAKASMLISSARNREPAARLATQLAIDPMVVVDRPSIEAVLANDCCVPLAKPMPSDPMIIQFTSGSTGTPKGAVLTYQNVSSFIHYLQDDLGYKKHLRVYDFASYAFDTAWANLVSTLSCGGCLCVPSRSERDSELVKSINSYNANMVLLTPSAARPLLAEGPPKSLRWIAFGGETLTRDEVKPLAHVEAVNTYAPCECTCIGTVGPKLTTATADRTISSLGFGRGTNTWIVDPNHTDRLAPVGAIGELWLEGPLVGAGYVGDAERTAATWVEDPPWLLRGSSTHKGRRARLYRTGDLVQYNEDGSLAFKGRKDAQVKLRGQRIELEEVRHHVLANINDDRSVRLDAEIFTPKGSKAPLLAVFVAVGTSACSSHGKTQEYLKRVFEGVDVRLSQKIPSYMIPSAYIPVAEMPLTVTAKTNRLKLRALGSSLTMEQIAGLNPWRKQQRPPTTALERQLQRLWAAVLDVNESSIGADDNFLHIGGDSIAAMRLVGAARKHGLHFTVAQIFKTPQLCTLAASLADKYEEETNIKPLSLLPDVLDKDDVLKRAAALCNVPELNVEDIYPCTPLQEGMLALTAKDAARKAYVARNVYELRPTTDLVRFRRAWDQLYAFTPILRTRIVDLGKAGLAQVVLRQEVQWRVSKPNGIESGNDMGLGTALSRCEIVLSPEAAQPRFYWFIHHALYDGWTFPLMRERLEKLYSGEQLSPSPSLQPFIRHVLACGDGEALHFWKSHLQGSTAQPFPALPSPGYQPLPREELSQWMQRLDWPSDTGITQSMYIQAAWAVLSACYTNCDEAIFGITVSGRSSPVQGIEEMLGPTIATVPFRALLDRDDTVSALLRRIQSQSVAAIPFAQTGLNRIRRISPEVESASQFQTLLLVNVASNRANKNRPHALFKQEINDASSESLQRDTSAFSTFAMTVQCDVSPEDISIHISFDSAVMLSEQVDRIGLQFQHILRQLCLPESEASSKRLSAINVVSETDLTDIWAWNKLAPPPVDMCVHELIGQWVQKQPSAPAICAWDGELTYKELDSLSTRLACYFIQHGLGGPGQIIPLSFDKSMWAVVAILGVMKSGGASVLFDAFQPPERLRAIFQRVEANLLLCSPAHESAIRHIADVAVLAVDEKFLQRLNPSQDICLPQVRPSDLLYVSFTSGSTGQPKGVVVHHTHFSSAIKYQQESLGYEPGSSRVYDFASYSFDISWSNMLQALGSGACLCIPSEAGRKNDIAGSFNALGANMIDLTPSISRTLSAESMPGLKTLIFGGEAVRREDVLRWSGEGRRLIVAYGPAETTPTSTVAEFSTGQSPHNLGFGVGCCSWVVDPIREELTLVGGVGELWTEGPIVCAGYLGEPEKTAAAFVHDPPWLLRGAGAGRPGRRGRLYKTGDLVRFNLDGSLDFIGRKDDQVKIRGQRIELTEIEQTIERCLSDGSKAGQVLAEKILPKDSQNPMLAAFLPVGSAAADGPTDSAVKVMQDLAGGLEERLAELLPGYMLPGVYIPVHRIPITTSGKKDRKKLRDIGGSLSLEQLSRMHIARRQGRQPATEVEKQFQHLFAQVLGIKAETVGADDSFLRIGGDSITAMRLAVAAREMGFTLSVADVLRHPHLGALAEQAAASVTTTPNSSIASRPARRDINVSQDNPNLEPSCGSPIALPVTDFQCLCIAAALKQPPEWWNAFYIALPATLNRSKVVESCRRFWNRFDVLRTVFLHSENRYLQMTSSQPDPDITVLETSGNLDEFSHRVREEDLRNPIVLGKPFARFILTYHTEGHGQLTFRLSHALYDGISLGHLMQAFAAFLQDQLLPPSPSFASFIRLAANSGDRGHEYWRSLLRGSSITRLPPSSVGGEGIVSLRRDFPLIRPQESVTAATIFTAACAEALSTVTKQRDVVFGRLVSGRSSHLLAASDVVGPCINFVPVRVRFSGATSIDGESGRLETAISSVEDQFVKSLPHENVGLAEIVSFCTDWRCESGSWAGSGDSLGFGITVQYETHDGDPRVEVLGQVLTLRWHSKRAEALYDGCVAVAARREESGLSVSVSGSESRLGAMRNLLDRLWTIIEQFPRVGSS</sequence>
<dbReference type="InterPro" id="IPR036736">
    <property type="entry name" value="ACP-like_sf"/>
</dbReference>
<dbReference type="Pfam" id="PF00668">
    <property type="entry name" value="Condensation"/>
    <property type="match status" value="4"/>
</dbReference>
<dbReference type="PANTHER" id="PTHR45527">
    <property type="entry name" value="NONRIBOSOMAL PEPTIDE SYNTHETASE"/>
    <property type="match status" value="1"/>
</dbReference>
<dbReference type="Proteomes" id="UP000007129">
    <property type="component" value="Unassembled WGS sequence"/>
</dbReference>
<dbReference type="Gene3D" id="3.30.559.30">
    <property type="entry name" value="Nonribosomal peptide synthetase, condensation domain"/>
    <property type="match status" value="4"/>
</dbReference>
<dbReference type="SUPFAM" id="SSF52151">
    <property type="entry name" value="FabD/lysophospholipase-like"/>
    <property type="match status" value="1"/>
</dbReference>
<evidence type="ECO:0000256" key="2">
    <source>
        <dbReference type="ARBA" id="ARBA00022553"/>
    </source>
</evidence>
<dbReference type="NCBIfam" id="TIGR01733">
    <property type="entry name" value="AA-adenyl-dom"/>
    <property type="match status" value="1"/>
</dbReference>
<dbReference type="PROSITE" id="PS00455">
    <property type="entry name" value="AMP_BINDING"/>
    <property type="match status" value="3"/>
</dbReference>
<dbReference type="STRING" id="1126212.K2RBZ1"/>
<dbReference type="InterPro" id="IPR020806">
    <property type="entry name" value="PKS_PP-bd"/>
</dbReference>
<dbReference type="InterPro" id="IPR009081">
    <property type="entry name" value="PP-bd_ACP"/>
</dbReference>
<gene>
    <name evidence="7" type="ORF">MPH_12521</name>
</gene>
<dbReference type="InterPro" id="IPR042099">
    <property type="entry name" value="ANL_N_sf"/>
</dbReference>
<dbReference type="InterPro" id="IPR023213">
    <property type="entry name" value="CAT-like_dom_sf"/>
</dbReference>
<dbReference type="eggNOG" id="KOG1178">
    <property type="taxonomic scope" value="Eukaryota"/>
</dbReference>
<dbReference type="SMART" id="SM00823">
    <property type="entry name" value="PKS_PP"/>
    <property type="match status" value="4"/>
</dbReference>
<dbReference type="GO" id="GO:0031177">
    <property type="term" value="F:phosphopantetheine binding"/>
    <property type="evidence" value="ECO:0007669"/>
    <property type="project" value="InterPro"/>
</dbReference>
<dbReference type="EMBL" id="AHHD01000518">
    <property type="protein sequence ID" value="EKG10422.1"/>
    <property type="molecule type" value="Genomic_DNA"/>
</dbReference>
<evidence type="ECO:0000313" key="8">
    <source>
        <dbReference type="Proteomes" id="UP000007129"/>
    </source>
</evidence>
<dbReference type="GO" id="GO:0016740">
    <property type="term" value="F:transferase activity"/>
    <property type="evidence" value="ECO:0007669"/>
    <property type="project" value="InterPro"/>
</dbReference>
<evidence type="ECO:0000256" key="5">
    <source>
        <dbReference type="ARBA" id="ARBA00029454"/>
    </source>
</evidence>
<keyword evidence="1" id="KW-0596">Phosphopantetheine</keyword>
<dbReference type="PANTHER" id="PTHR45527:SF3">
    <property type="entry name" value="SIDEROPHORE SYNTHETASE (EUROFUNG)"/>
    <property type="match status" value="1"/>
</dbReference>
<dbReference type="OrthoDB" id="416786at2759"/>
<dbReference type="Pfam" id="PF00550">
    <property type="entry name" value="PP-binding"/>
    <property type="match status" value="4"/>
</dbReference>
<dbReference type="SUPFAM" id="SSF47336">
    <property type="entry name" value="ACP-like"/>
    <property type="match status" value="4"/>
</dbReference>
<dbReference type="FunFam" id="3.30.559.30:FF:000003">
    <property type="entry name" value="Nonribosomal peptide synthase SidD"/>
    <property type="match status" value="3"/>
</dbReference>
<dbReference type="FunFam" id="1.10.1200.10:FF:000005">
    <property type="entry name" value="Nonribosomal peptide synthetase 1"/>
    <property type="match status" value="3"/>
</dbReference>
<comment type="similarity">
    <text evidence="5">Belongs to the NRP synthetase family.</text>
</comment>